<name>A0ABR4YY58_9MYCO</name>
<accession>A0ABR4YY58</accession>
<keyword evidence="3" id="KW-1185">Reference proteome</keyword>
<evidence type="ECO:0000256" key="1">
    <source>
        <dbReference type="SAM" id="Phobius"/>
    </source>
</evidence>
<evidence type="ECO:0000313" key="2">
    <source>
        <dbReference type="EMBL" id="KHO27098.1"/>
    </source>
</evidence>
<gene>
    <name evidence="2" type="ORF">QQ44_06135</name>
</gene>
<organism evidence="2 3">
    <name type="scientific">Mycolicibacterium setense</name>
    <dbReference type="NCBI Taxonomy" id="431269"/>
    <lineage>
        <taxon>Bacteria</taxon>
        <taxon>Bacillati</taxon>
        <taxon>Actinomycetota</taxon>
        <taxon>Actinomycetes</taxon>
        <taxon>Mycobacteriales</taxon>
        <taxon>Mycobacteriaceae</taxon>
        <taxon>Mycolicibacterium</taxon>
    </lineage>
</organism>
<sequence>MKLLAPPGVTCFSVGATGIDGGVVVVVVVGVGLVVSGAFSPVPQALSPTIPMTAAEAAAAARRRADRRDLMISPNCAPRAA</sequence>
<feature type="transmembrane region" description="Helical" evidence="1">
    <location>
        <begin position="22"/>
        <end position="42"/>
    </location>
</feature>
<evidence type="ECO:0000313" key="3">
    <source>
        <dbReference type="Proteomes" id="UP000031004"/>
    </source>
</evidence>
<keyword evidence="1" id="KW-0472">Membrane</keyword>
<evidence type="ECO:0008006" key="4">
    <source>
        <dbReference type="Google" id="ProtNLM"/>
    </source>
</evidence>
<reference evidence="2 3" key="1">
    <citation type="submission" date="2014-11" db="EMBL/GenBank/DDBJ databases">
        <title>Mycobacterium setense Manresensis Genome.</title>
        <authorList>
            <person name="Rech G."/>
            <person name="Sumoy L."/>
        </authorList>
    </citation>
    <scope>NUCLEOTIDE SEQUENCE [LARGE SCALE GENOMIC DNA]</scope>
    <source>
        <strain evidence="2 3">Manresensis</strain>
    </source>
</reference>
<proteinExistence type="predicted"/>
<dbReference type="Proteomes" id="UP000031004">
    <property type="component" value="Unassembled WGS sequence"/>
</dbReference>
<keyword evidence="1" id="KW-0812">Transmembrane</keyword>
<keyword evidence="1" id="KW-1133">Transmembrane helix</keyword>
<comment type="caution">
    <text evidence="2">The sequence shown here is derived from an EMBL/GenBank/DDBJ whole genome shotgun (WGS) entry which is preliminary data.</text>
</comment>
<dbReference type="EMBL" id="JTLZ01000004">
    <property type="protein sequence ID" value="KHO27098.1"/>
    <property type="molecule type" value="Genomic_DNA"/>
</dbReference>
<protein>
    <recommendedName>
        <fullName evidence="4">Secreted protein</fullName>
    </recommendedName>
</protein>